<dbReference type="FunFam" id="3.30.465.10:FF:000023">
    <property type="entry name" value="Magnesium and cobalt transporter"/>
    <property type="match status" value="1"/>
</dbReference>
<evidence type="ECO:0000313" key="15">
    <source>
        <dbReference type="EMBL" id="ATQ54661.1"/>
    </source>
</evidence>
<evidence type="ECO:0000256" key="8">
    <source>
        <dbReference type="ARBA" id="ARBA00023136"/>
    </source>
</evidence>
<evidence type="ECO:0000256" key="7">
    <source>
        <dbReference type="ARBA" id="ARBA00023122"/>
    </source>
</evidence>
<dbReference type="SUPFAM" id="SSF56176">
    <property type="entry name" value="FAD-binding/transporter-associated domain-like"/>
    <property type="match status" value="1"/>
</dbReference>
<proteinExistence type="inferred from homology"/>
<dbReference type="InterPro" id="IPR046342">
    <property type="entry name" value="CBS_dom_sf"/>
</dbReference>
<dbReference type="InterPro" id="IPR044751">
    <property type="entry name" value="Ion_transp-like_CBS"/>
</dbReference>
<feature type="domain" description="CBS" evidence="12">
    <location>
        <begin position="279"/>
        <end position="340"/>
    </location>
</feature>
<feature type="domain" description="CNNM transmembrane" evidence="13">
    <location>
        <begin position="1"/>
        <end position="198"/>
    </location>
</feature>
<evidence type="ECO:0000259" key="12">
    <source>
        <dbReference type="PROSITE" id="PS51371"/>
    </source>
</evidence>
<dbReference type="GeneID" id="78896406"/>
<dbReference type="Pfam" id="PF03471">
    <property type="entry name" value="CorC_HlyC"/>
    <property type="match status" value="1"/>
</dbReference>
<keyword evidence="4 10" id="KW-0812">Transmembrane</keyword>
<reference evidence="14" key="3">
    <citation type="submission" date="2017-12" db="EMBL/GenBank/DDBJ databases">
        <title>FDA dAtabase for Regulatory Grade micrObial Sequences (FDA-ARGOS): Supporting development and validation of Infectious Disease Dx tests.</title>
        <authorList>
            <person name="Campos J."/>
            <person name="Goldberg B."/>
            <person name="Tallon L."/>
            <person name="Sadzewicz L."/>
            <person name="Sengamalay N."/>
            <person name="Ott S."/>
            <person name="Godinez A."/>
            <person name="Nagaraj S."/>
            <person name="Vyas G."/>
            <person name="Aluvathingal J."/>
            <person name="Nadendla S."/>
            <person name="Geyer C."/>
            <person name="Nandy P."/>
            <person name="Hobson J."/>
            <person name="Sichtig H."/>
        </authorList>
    </citation>
    <scope>NUCLEOTIDE SEQUENCE</scope>
    <source>
        <strain evidence="14">FDAARGOS_252</strain>
    </source>
</reference>
<dbReference type="PROSITE" id="PS51846">
    <property type="entry name" value="CNNM"/>
    <property type="match status" value="1"/>
</dbReference>
<evidence type="ECO:0000256" key="11">
    <source>
        <dbReference type="SAM" id="Phobius"/>
    </source>
</evidence>
<evidence type="ECO:0000259" key="13">
    <source>
        <dbReference type="PROSITE" id="PS51846"/>
    </source>
</evidence>
<evidence type="ECO:0000313" key="16">
    <source>
        <dbReference type="Proteomes" id="UP000191257"/>
    </source>
</evidence>
<evidence type="ECO:0000313" key="17">
    <source>
        <dbReference type="Proteomes" id="UP000229314"/>
    </source>
</evidence>
<comment type="subcellular location">
    <subcellularLocation>
        <location evidence="1">Cell membrane</location>
        <topology evidence="1">Multi-pass membrane protein</topology>
    </subcellularLocation>
</comment>
<dbReference type="InterPro" id="IPR051676">
    <property type="entry name" value="UPF0053_domain"/>
</dbReference>
<dbReference type="eggNOG" id="COG1253">
    <property type="taxonomic scope" value="Bacteria"/>
</dbReference>
<dbReference type="SMART" id="SM01091">
    <property type="entry name" value="CorC_HlyC"/>
    <property type="match status" value="1"/>
</dbReference>
<dbReference type="InterPro" id="IPR016169">
    <property type="entry name" value="FAD-bd_PCMH_sub2"/>
</dbReference>
<name>A0A1V0GQI8_9RHOB</name>
<keyword evidence="3" id="KW-1003">Cell membrane</keyword>
<feature type="transmembrane region" description="Helical" evidence="11">
    <location>
        <begin position="97"/>
        <end position="118"/>
    </location>
</feature>
<dbReference type="RefSeq" id="WP_028719459.1">
    <property type="nucleotide sequence ID" value="NZ_CAJGAB010000037.1"/>
</dbReference>
<dbReference type="Proteomes" id="UP000229314">
    <property type="component" value="Chromosome"/>
</dbReference>
<evidence type="ECO:0000256" key="2">
    <source>
        <dbReference type="ARBA" id="ARBA00006446"/>
    </source>
</evidence>
<evidence type="ECO:0000256" key="5">
    <source>
        <dbReference type="ARBA" id="ARBA00022737"/>
    </source>
</evidence>
<dbReference type="InterPro" id="IPR005170">
    <property type="entry name" value="Transptr-assoc_dom"/>
</dbReference>
<dbReference type="Pfam" id="PF00571">
    <property type="entry name" value="CBS"/>
    <property type="match status" value="2"/>
</dbReference>
<reference evidence="15 17" key="2">
    <citation type="submission" date="2017-10" db="EMBL/GenBank/DDBJ databases">
        <title>Complete genome sequence of Paracoccus yeei TT13 isolated from human skin.</title>
        <authorList>
            <person name="Lee K."/>
            <person name="Lim J.Y."/>
            <person name="Hwang I."/>
        </authorList>
    </citation>
    <scope>NUCLEOTIDE SEQUENCE [LARGE SCALE GENOMIC DNA]</scope>
    <source>
        <strain evidence="15 17">TT13</strain>
    </source>
</reference>
<dbReference type="PROSITE" id="PS51371">
    <property type="entry name" value="CBS"/>
    <property type="match status" value="2"/>
</dbReference>
<dbReference type="Proteomes" id="UP000191257">
    <property type="component" value="Chromosome"/>
</dbReference>
<keyword evidence="5" id="KW-0677">Repeat</keyword>
<feature type="transmembrane region" description="Helical" evidence="11">
    <location>
        <begin position="6"/>
        <end position="26"/>
    </location>
</feature>
<dbReference type="Gene3D" id="3.10.580.10">
    <property type="entry name" value="CBS-domain"/>
    <property type="match status" value="1"/>
</dbReference>
<protein>
    <submittedName>
        <fullName evidence="14">HlyC/CorC family transporter</fullName>
    </submittedName>
</protein>
<evidence type="ECO:0000256" key="3">
    <source>
        <dbReference type="ARBA" id="ARBA00022475"/>
    </source>
</evidence>
<feature type="transmembrane region" description="Helical" evidence="11">
    <location>
        <begin position="63"/>
        <end position="85"/>
    </location>
</feature>
<evidence type="ECO:0000256" key="6">
    <source>
        <dbReference type="ARBA" id="ARBA00022989"/>
    </source>
</evidence>
<dbReference type="PANTHER" id="PTHR43099:SF5">
    <property type="entry name" value="HLYC_CORC FAMILY TRANSPORTER"/>
    <property type="match status" value="1"/>
</dbReference>
<dbReference type="EMBL" id="CP020442">
    <property type="protein sequence ID" value="ARC36103.1"/>
    <property type="molecule type" value="Genomic_DNA"/>
</dbReference>
<comment type="similarity">
    <text evidence="2">Belongs to the UPF0053 family. Hemolysin C subfamily.</text>
</comment>
<keyword evidence="16" id="KW-1185">Reference proteome</keyword>
<dbReference type="SUPFAM" id="SSF54631">
    <property type="entry name" value="CBS-domain pair"/>
    <property type="match status" value="1"/>
</dbReference>
<dbReference type="KEGG" id="pye:A6J80_06675"/>
<dbReference type="PANTHER" id="PTHR43099">
    <property type="entry name" value="UPF0053 PROTEIN YRKA"/>
    <property type="match status" value="1"/>
</dbReference>
<dbReference type="AlphaFoldDB" id="A0A1V0GQI8"/>
<accession>A0A1V0GQI8</accession>
<organism evidence="14 16">
    <name type="scientific">Paracoccus yeei</name>
    <dbReference type="NCBI Taxonomy" id="147645"/>
    <lineage>
        <taxon>Bacteria</taxon>
        <taxon>Pseudomonadati</taxon>
        <taxon>Pseudomonadota</taxon>
        <taxon>Alphaproteobacteria</taxon>
        <taxon>Rhodobacterales</taxon>
        <taxon>Paracoccaceae</taxon>
        <taxon>Paracoccus</taxon>
    </lineage>
</organism>
<dbReference type="InterPro" id="IPR000644">
    <property type="entry name" value="CBS_dom"/>
</dbReference>
<dbReference type="OrthoDB" id="9805314at2"/>
<dbReference type="Gene3D" id="3.30.465.10">
    <property type="match status" value="1"/>
</dbReference>
<keyword evidence="7 9" id="KW-0129">CBS domain</keyword>
<dbReference type="InterPro" id="IPR036318">
    <property type="entry name" value="FAD-bd_PCMH-like_sf"/>
</dbReference>
<keyword evidence="6 10" id="KW-1133">Transmembrane helix</keyword>
<evidence type="ECO:0000313" key="14">
    <source>
        <dbReference type="EMBL" id="ARC36103.1"/>
    </source>
</evidence>
<reference evidence="16" key="1">
    <citation type="submission" date="2017-03" db="EMBL/GenBank/DDBJ databases">
        <title>FDA dAtabase for Regulatory Grade micrObial Sequences (FDA-ARGOS): Supporting development and validation of Infectious Disease Dx tests.</title>
        <authorList>
            <person name="Minogue T."/>
            <person name="Wolcott M."/>
            <person name="Wasieloski L."/>
            <person name="Aguilar W."/>
            <person name="Moore D."/>
            <person name="Tallon L."/>
            <person name="Sadzewicz L."/>
            <person name="Sengamalay N."/>
            <person name="Ott S."/>
            <person name="Godinez A."/>
            <person name="Nagaraj S."/>
            <person name="Nadendla S."/>
            <person name="Geyer C."/>
            <person name="Sichtig H."/>
        </authorList>
    </citation>
    <scope>NUCLEOTIDE SEQUENCE [LARGE SCALE GENOMIC DNA]</scope>
    <source>
        <strain evidence="16">FDAARGOS_252</strain>
    </source>
</reference>
<evidence type="ECO:0000256" key="1">
    <source>
        <dbReference type="ARBA" id="ARBA00004651"/>
    </source>
</evidence>
<dbReference type="EMBL" id="CP024422">
    <property type="protein sequence ID" value="ATQ54661.1"/>
    <property type="molecule type" value="Genomic_DNA"/>
</dbReference>
<dbReference type="Pfam" id="PF01595">
    <property type="entry name" value="CNNM"/>
    <property type="match status" value="1"/>
</dbReference>
<keyword evidence="8 10" id="KW-0472">Membrane</keyword>
<evidence type="ECO:0000256" key="10">
    <source>
        <dbReference type="PROSITE-ProRule" id="PRU01193"/>
    </source>
</evidence>
<feature type="domain" description="CBS" evidence="12">
    <location>
        <begin position="217"/>
        <end position="276"/>
    </location>
</feature>
<evidence type="ECO:0000256" key="9">
    <source>
        <dbReference type="PROSITE-ProRule" id="PRU00703"/>
    </source>
</evidence>
<dbReference type="GO" id="GO:0005886">
    <property type="term" value="C:plasma membrane"/>
    <property type="evidence" value="ECO:0007669"/>
    <property type="project" value="UniProtKB-SubCell"/>
</dbReference>
<sequence>MWIEITIVVLLTLLNGLLAMSELAIVSARPARLRVLADRGDRGAQTAITLAEDPGRFLSSVQIGITLVGVLSGAFSGATLGTRLAAALPSLGVPPSLAQPLGVGGVVVAITYLSLILGELVPKQIALRSPETVAVRVAPLMRTISRVGAPLVWLLDRSGKLVLSLLGQTGQDSRGISDEEIRLVIAEAENAGIMHRAETEMIAGVMRIADRSARGLMTPRRDISAVDVSDSYATVARKFKASHRTRLPVSDGDENNLIGVVASADLIGASAQGFDLRALMKEAPIIPETMDAPEVIARLRTAAGQMLLVYDEYGHFEGVVTPMDVLEAITGEFAGLDDDEPKLVEREDGSMLVAGWMPVDEFADKLNVPLAEDHDFSTVAGLVLDLAGLIPQVGDSVEWHGWRIEVVDLDGRRIDKLLVERAA</sequence>
<dbReference type="GO" id="GO:0050660">
    <property type="term" value="F:flavin adenine dinucleotide binding"/>
    <property type="evidence" value="ECO:0007669"/>
    <property type="project" value="InterPro"/>
</dbReference>
<dbReference type="CDD" id="cd04590">
    <property type="entry name" value="CBS_pair_CorC_HlyC_assoc"/>
    <property type="match status" value="1"/>
</dbReference>
<evidence type="ECO:0000256" key="4">
    <source>
        <dbReference type="ARBA" id="ARBA00022692"/>
    </source>
</evidence>
<gene>
    <name evidence="14" type="ORF">A6J80_06675</name>
    <name evidence="15" type="ORF">PYTT13_01820</name>
</gene>
<dbReference type="InterPro" id="IPR002550">
    <property type="entry name" value="CNNM"/>
</dbReference>